<gene>
    <name evidence="1" type="ORF">ZHD862_LOCUS39169</name>
</gene>
<dbReference type="Proteomes" id="UP000663864">
    <property type="component" value="Unassembled WGS sequence"/>
</dbReference>
<proteinExistence type="predicted"/>
<sequence length="47" mass="5392">FCNRKLKVLFIHATDLEANTQKDDPVKYHEAWQQLCSAHGILAPIID</sequence>
<comment type="caution">
    <text evidence="1">The sequence shown here is derived from an EMBL/GenBank/DDBJ whole genome shotgun (WGS) entry which is preliminary data.</text>
</comment>
<dbReference type="Gene3D" id="3.40.50.880">
    <property type="match status" value="1"/>
</dbReference>
<feature type="non-terminal residue" evidence="1">
    <location>
        <position position="1"/>
    </location>
</feature>
<accession>A0A815WI62</accession>
<organism evidence="1 2">
    <name type="scientific">Rotaria sordida</name>
    <dbReference type="NCBI Taxonomy" id="392033"/>
    <lineage>
        <taxon>Eukaryota</taxon>
        <taxon>Metazoa</taxon>
        <taxon>Spiralia</taxon>
        <taxon>Gnathifera</taxon>
        <taxon>Rotifera</taxon>
        <taxon>Eurotatoria</taxon>
        <taxon>Bdelloidea</taxon>
        <taxon>Philodinida</taxon>
        <taxon>Philodinidae</taxon>
        <taxon>Rotaria</taxon>
    </lineage>
</organism>
<name>A0A815WI62_9BILA</name>
<protein>
    <submittedName>
        <fullName evidence="1">Uncharacterized protein</fullName>
    </submittedName>
</protein>
<evidence type="ECO:0000313" key="2">
    <source>
        <dbReference type="Proteomes" id="UP000663864"/>
    </source>
</evidence>
<dbReference type="InterPro" id="IPR029062">
    <property type="entry name" value="Class_I_gatase-like"/>
</dbReference>
<evidence type="ECO:0000313" key="1">
    <source>
        <dbReference type="EMBL" id="CAF1544363.1"/>
    </source>
</evidence>
<dbReference type="EMBL" id="CAJNOT010014635">
    <property type="protein sequence ID" value="CAF1544363.1"/>
    <property type="molecule type" value="Genomic_DNA"/>
</dbReference>
<dbReference type="AlphaFoldDB" id="A0A815WI62"/>
<reference evidence="1" key="1">
    <citation type="submission" date="2021-02" db="EMBL/GenBank/DDBJ databases">
        <authorList>
            <person name="Nowell W R."/>
        </authorList>
    </citation>
    <scope>NUCLEOTIDE SEQUENCE</scope>
</reference>